<reference evidence="1 2" key="1">
    <citation type="submission" date="2020-08" db="EMBL/GenBank/DDBJ databases">
        <title>The Agave Microbiome: Exploring the role of microbial communities in plant adaptations to desert environments.</title>
        <authorList>
            <person name="Partida-Martinez L.P."/>
        </authorList>
    </citation>
    <scope>NUCLEOTIDE SEQUENCE [LARGE SCALE GENOMIC DNA]</scope>
    <source>
        <strain evidence="1 2">AS3.12</strain>
    </source>
</reference>
<evidence type="ECO:0000313" key="1">
    <source>
        <dbReference type="EMBL" id="MBB6507461.1"/>
    </source>
</evidence>
<organism evidence="1 2">
    <name type="scientific">Rhizobium soli</name>
    <dbReference type="NCBI Taxonomy" id="424798"/>
    <lineage>
        <taxon>Bacteria</taxon>
        <taxon>Pseudomonadati</taxon>
        <taxon>Pseudomonadota</taxon>
        <taxon>Alphaproteobacteria</taxon>
        <taxon>Hyphomicrobiales</taxon>
        <taxon>Rhizobiaceae</taxon>
        <taxon>Rhizobium/Agrobacterium group</taxon>
        <taxon>Rhizobium</taxon>
    </lineage>
</organism>
<protein>
    <submittedName>
        <fullName evidence="1">Uncharacterized protein</fullName>
    </submittedName>
</protein>
<name>A0A7X0JIW1_9HYPH</name>
<sequence length="231" mass="25105">MSVAKLQYGDRFGDDVKKISRTALSASSSSDAALPSAKYTRWFHGEAGEPEPMATSAKKFRRLAADMVLSEVIAVTKENLSILGDDANHLFASSLPTGHRMRKAIRASILQSVPHLGACKFGEVVTEHGPNAIAVTQMFIANFDGEINTSAGGTDLYKPRSQDFDQMFFGLHVLLDRNGNFLGFNHRLGENGLAFQTKNISTALYNVASTSTGLSLEALRERAAINRVVNR</sequence>
<gene>
    <name evidence="1" type="ORF">F4695_000793</name>
</gene>
<proteinExistence type="predicted"/>
<comment type="caution">
    <text evidence="1">The sequence shown here is derived from an EMBL/GenBank/DDBJ whole genome shotgun (WGS) entry which is preliminary data.</text>
</comment>
<accession>A0A7X0JIW1</accession>
<keyword evidence="2" id="KW-1185">Reference proteome</keyword>
<dbReference type="RefSeq" id="WP_113489988.1">
    <property type="nucleotide sequence ID" value="NZ_JACHBU010000002.1"/>
</dbReference>
<dbReference type="EMBL" id="JACHBU010000002">
    <property type="protein sequence ID" value="MBB6507461.1"/>
    <property type="molecule type" value="Genomic_DNA"/>
</dbReference>
<evidence type="ECO:0000313" key="2">
    <source>
        <dbReference type="Proteomes" id="UP000585437"/>
    </source>
</evidence>
<dbReference type="AlphaFoldDB" id="A0A7X0JIW1"/>
<dbReference type="Proteomes" id="UP000585437">
    <property type="component" value="Unassembled WGS sequence"/>
</dbReference>